<evidence type="ECO:0000313" key="5">
    <source>
        <dbReference type="Proteomes" id="UP001165060"/>
    </source>
</evidence>
<dbReference type="Pfam" id="PF03109">
    <property type="entry name" value="ABC1"/>
    <property type="match status" value="1"/>
</dbReference>
<feature type="signal peptide" evidence="2">
    <location>
        <begin position="1"/>
        <end position="22"/>
    </location>
</feature>
<feature type="domain" description="ABC1 atypical kinase-like" evidence="3">
    <location>
        <begin position="218"/>
        <end position="269"/>
    </location>
</feature>
<accession>A0ABQ6N578</accession>
<evidence type="ECO:0000256" key="1">
    <source>
        <dbReference type="ARBA" id="ARBA00009670"/>
    </source>
</evidence>
<feature type="chain" id="PRO_5045827962" description="ABC1 atypical kinase-like domain-containing protein" evidence="2">
    <location>
        <begin position="23"/>
        <end position="272"/>
    </location>
</feature>
<evidence type="ECO:0000256" key="2">
    <source>
        <dbReference type="SAM" id="SignalP"/>
    </source>
</evidence>
<dbReference type="InterPro" id="IPR050154">
    <property type="entry name" value="UbiB_kinase"/>
</dbReference>
<dbReference type="EMBL" id="BRYB01000890">
    <property type="protein sequence ID" value="GMI39743.1"/>
    <property type="molecule type" value="Genomic_DNA"/>
</dbReference>
<organism evidence="4 5">
    <name type="scientific">Tetraparma gracilis</name>
    <dbReference type="NCBI Taxonomy" id="2962635"/>
    <lineage>
        <taxon>Eukaryota</taxon>
        <taxon>Sar</taxon>
        <taxon>Stramenopiles</taxon>
        <taxon>Ochrophyta</taxon>
        <taxon>Bolidophyceae</taxon>
        <taxon>Parmales</taxon>
        <taxon>Triparmaceae</taxon>
        <taxon>Tetraparma</taxon>
    </lineage>
</organism>
<dbReference type="PANTHER" id="PTHR10566:SF113">
    <property type="entry name" value="PROTEIN ACTIVITY OF BC1 COMPLEX KINASE 7, CHLOROPLASTIC"/>
    <property type="match status" value="1"/>
</dbReference>
<dbReference type="Proteomes" id="UP001165060">
    <property type="component" value="Unassembled WGS sequence"/>
</dbReference>
<evidence type="ECO:0000313" key="4">
    <source>
        <dbReference type="EMBL" id="GMI39743.1"/>
    </source>
</evidence>
<keyword evidence="2" id="KW-0732">Signal</keyword>
<gene>
    <name evidence="4" type="ORF">TeGR_g645</name>
</gene>
<feature type="non-terminal residue" evidence="4">
    <location>
        <position position="272"/>
    </location>
</feature>
<keyword evidence="5" id="KW-1185">Reference proteome</keyword>
<proteinExistence type="inferred from homology"/>
<comment type="similarity">
    <text evidence="1">Belongs to the protein kinase superfamily. ADCK protein kinase family.</text>
</comment>
<comment type="caution">
    <text evidence="4">The sequence shown here is derived from an EMBL/GenBank/DDBJ whole genome shotgun (WGS) entry which is preliminary data.</text>
</comment>
<dbReference type="InterPro" id="IPR004147">
    <property type="entry name" value="ABC1_dom"/>
</dbReference>
<protein>
    <recommendedName>
        <fullName evidence="3">ABC1 atypical kinase-like domain-containing protein</fullName>
    </recommendedName>
</protein>
<evidence type="ECO:0000259" key="3">
    <source>
        <dbReference type="Pfam" id="PF03109"/>
    </source>
</evidence>
<name>A0ABQ6N578_9STRA</name>
<dbReference type="PANTHER" id="PTHR10566">
    <property type="entry name" value="CHAPERONE-ACTIVITY OF BC1 COMPLEX CABC1 -RELATED"/>
    <property type="match status" value="1"/>
</dbReference>
<sequence length="272" mass="29098">MRLLLPPLLLPCVLLLAAPCVSFLPAPPPPACSPLGELRSLSPPQAPEKDPEVQAAAAALLDDLCAVDVTTPTMMPVDPDPECVDEGLYNRAVSRFSSAIGSTMSYFRADSPSDADIEKTVGELLEQGWESRGSSSALRRNAEVWKFALKCVFKVLAPRKLAKRGAPEAEVLAAKTAAALFIRDGLLTLGPTFVKLGQVVSTRTDVLGPEYIAVLKTLQDDVPAFGGARARRIIEEELGVNSIEDKFVDFDPVPIAAASLGQVHTAYYKGKK</sequence>
<reference evidence="4 5" key="1">
    <citation type="journal article" date="2023" name="Commun. Biol.">
        <title>Genome analysis of Parmales, the sister group of diatoms, reveals the evolutionary specialization of diatoms from phago-mixotrophs to photoautotrophs.</title>
        <authorList>
            <person name="Ban H."/>
            <person name="Sato S."/>
            <person name="Yoshikawa S."/>
            <person name="Yamada K."/>
            <person name="Nakamura Y."/>
            <person name="Ichinomiya M."/>
            <person name="Sato N."/>
            <person name="Blanc-Mathieu R."/>
            <person name="Endo H."/>
            <person name="Kuwata A."/>
            <person name="Ogata H."/>
        </authorList>
    </citation>
    <scope>NUCLEOTIDE SEQUENCE [LARGE SCALE GENOMIC DNA]</scope>
</reference>